<keyword evidence="5 15" id="KW-0378">Hydrolase</keyword>
<evidence type="ECO:0000256" key="6">
    <source>
        <dbReference type="ARBA" id="ARBA00022806"/>
    </source>
</evidence>
<evidence type="ECO:0000259" key="17">
    <source>
        <dbReference type="PROSITE" id="PS51194"/>
    </source>
</evidence>
<dbReference type="Pfam" id="PF00270">
    <property type="entry name" value="DEAD"/>
    <property type="match status" value="1"/>
</dbReference>
<keyword evidence="19" id="KW-1185">Reference proteome</keyword>
<reference evidence="18 19" key="1">
    <citation type="submission" date="2016-11" db="EMBL/GenBank/DDBJ databases">
        <authorList>
            <person name="Jaros S."/>
            <person name="Januszkiewicz K."/>
            <person name="Wedrychowicz H."/>
        </authorList>
    </citation>
    <scope>NUCLEOTIDE SEQUENCE [LARGE SCALE GENOMIC DNA]</scope>
    <source>
        <strain evidence="18 19">DSM 21120</strain>
    </source>
</reference>
<evidence type="ECO:0000256" key="15">
    <source>
        <dbReference type="RuleBase" id="RU363016"/>
    </source>
</evidence>
<evidence type="ECO:0000256" key="12">
    <source>
        <dbReference type="ARBA" id="ARBA00034617"/>
    </source>
</evidence>
<dbReference type="RefSeq" id="WP_073182854.1">
    <property type="nucleotide sequence ID" value="NZ_FQXI01000001.1"/>
</dbReference>
<keyword evidence="9 15" id="KW-0233">DNA recombination</keyword>
<keyword evidence="8" id="KW-0238">DNA-binding</keyword>
<dbReference type="PROSITE" id="PS51192">
    <property type="entry name" value="HELICASE_ATP_BIND_1"/>
    <property type="match status" value="1"/>
</dbReference>
<comment type="similarity">
    <text evidence="1 15">Belongs to the helicase family. RecG subfamily.</text>
</comment>
<evidence type="ECO:0000256" key="7">
    <source>
        <dbReference type="ARBA" id="ARBA00022840"/>
    </source>
</evidence>
<proteinExistence type="inferred from homology"/>
<dbReference type="CDD" id="cd17992">
    <property type="entry name" value="DEXHc_RecG"/>
    <property type="match status" value="1"/>
</dbReference>
<keyword evidence="3 15" id="KW-0547">Nucleotide-binding</keyword>
<evidence type="ECO:0000313" key="18">
    <source>
        <dbReference type="EMBL" id="SHG96259.1"/>
    </source>
</evidence>
<evidence type="ECO:0000313" key="19">
    <source>
        <dbReference type="Proteomes" id="UP000184032"/>
    </source>
</evidence>
<name>A0A1M5P4A8_9FIRM</name>
<dbReference type="AlphaFoldDB" id="A0A1M5P4A8"/>
<keyword evidence="7 15" id="KW-0067">ATP-binding</keyword>
<dbReference type="PANTHER" id="PTHR47964:SF1">
    <property type="entry name" value="ATP-DEPENDENT DNA HELICASE HOMOLOG RECG, CHLOROPLASTIC"/>
    <property type="match status" value="1"/>
</dbReference>
<evidence type="ECO:0000256" key="5">
    <source>
        <dbReference type="ARBA" id="ARBA00022801"/>
    </source>
</evidence>
<dbReference type="OrthoDB" id="9804325at2"/>
<keyword evidence="6 15" id="KW-0347">Helicase</keyword>
<protein>
    <recommendedName>
        <fullName evidence="2 15">ATP-dependent DNA helicase RecG</fullName>
        <ecNumber evidence="13 15">5.6.2.4</ecNumber>
    </recommendedName>
</protein>
<dbReference type="GO" id="GO:0003677">
    <property type="term" value="F:DNA binding"/>
    <property type="evidence" value="ECO:0007669"/>
    <property type="project" value="UniProtKB-KW"/>
</dbReference>
<dbReference type="PROSITE" id="PS51194">
    <property type="entry name" value="HELICASE_CTER"/>
    <property type="match status" value="1"/>
</dbReference>
<dbReference type="InterPro" id="IPR033454">
    <property type="entry name" value="RecG_wedge"/>
</dbReference>
<dbReference type="SMART" id="SM00490">
    <property type="entry name" value="HELICc"/>
    <property type="match status" value="1"/>
</dbReference>
<evidence type="ECO:0000256" key="3">
    <source>
        <dbReference type="ARBA" id="ARBA00022741"/>
    </source>
</evidence>
<dbReference type="InterPro" id="IPR047112">
    <property type="entry name" value="RecG/Mfd"/>
</dbReference>
<evidence type="ECO:0000256" key="9">
    <source>
        <dbReference type="ARBA" id="ARBA00023172"/>
    </source>
</evidence>
<feature type="domain" description="Helicase C-terminal" evidence="17">
    <location>
        <begin position="449"/>
        <end position="609"/>
    </location>
</feature>
<dbReference type="Gene3D" id="3.40.50.300">
    <property type="entry name" value="P-loop containing nucleotide triphosphate hydrolases"/>
    <property type="match status" value="2"/>
</dbReference>
<dbReference type="NCBIfam" id="NF008168">
    <property type="entry name" value="PRK10917.2-2"/>
    <property type="match status" value="1"/>
</dbReference>
<dbReference type="GO" id="GO:0005524">
    <property type="term" value="F:ATP binding"/>
    <property type="evidence" value="ECO:0007669"/>
    <property type="project" value="UniProtKB-KW"/>
</dbReference>
<dbReference type="CDD" id="cd04488">
    <property type="entry name" value="RecG_wedge_OBF"/>
    <property type="match status" value="1"/>
</dbReference>
<evidence type="ECO:0000256" key="1">
    <source>
        <dbReference type="ARBA" id="ARBA00007504"/>
    </source>
</evidence>
<keyword evidence="10 15" id="KW-0234">DNA repair</keyword>
<dbReference type="NCBIfam" id="NF008165">
    <property type="entry name" value="PRK10917.1-3"/>
    <property type="match status" value="1"/>
</dbReference>
<dbReference type="EC" id="5.6.2.4" evidence="13 15"/>
<evidence type="ECO:0000256" key="13">
    <source>
        <dbReference type="ARBA" id="ARBA00034808"/>
    </source>
</evidence>
<dbReference type="Pfam" id="PF00271">
    <property type="entry name" value="Helicase_C"/>
    <property type="match status" value="1"/>
</dbReference>
<evidence type="ECO:0000256" key="4">
    <source>
        <dbReference type="ARBA" id="ARBA00022763"/>
    </source>
</evidence>
<dbReference type="Pfam" id="PF19833">
    <property type="entry name" value="RecG_dom3_C"/>
    <property type="match status" value="1"/>
</dbReference>
<keyword evidence="11" id="KW-0413">Isomerase</keyword>
<evidence type="ECO:0000256" key="2">
    <source>
        <dbReference type="ARBA" id="ARBA00017846"/>
    </source>
</evidence>
<organism evidence="18 19">
    <name type="scientific">Anaerosphaera aminiphila DSM 21120</name>
    <dbReference type="NCBI Taxonomy" id="1120995"/>
    <lineage>
        <taxon>Bacteria</taxon>
        <taxon>Bacillati</taxon>
        <taxon>Bacillota</taxon>
        <taxon>Tissierellia</taxon>
        <taxon>Tissierellales</taxon>
        <taxon>Peptoniphilaceae</taxon>
        <taxon>Anaerosphaera</taxon>
    </lineage>
</organism>
<dbReference type="InterPro" id="IPR012340">
    <property type="entry name" value="NA-bd_OB-fold"/>
</dbReference>
<dbReference type="InterPro" id="IPR014001">
    <property type="entry name" value="Helicase_ATP-bd"/>
</dbReference>
<comment type="catalytic activity">
    <reaction evidence="12 15">
        <text>Couples ATP hydrolysis with the unwinding of duplex DNA by translocating in the 3'-5' direction.</text>
        <dbReference type="EC" id="5.6.2.4"/>
    </reaction>
</comment>
<dbReference type="InterPro" id="IPR004609">
    <property type="entry name" value="ATP-dep_DNA_helicase_RecG"/>
</dbReference>
<dbReference type="GO" id="GO:0016887">
    <property type="term" value="F:ATP hydrolysis activity"/>
    <property type="evidence" value="ECO:0007669"/>
    <property type="project" value="RHEA"/>
</dbReference>
<dbReference type="Proteomes" id="UP000184032">
    <property type="component" value="Unassembled WGS sequence"/>
</dbReference>
<dbReference type="EMBL" id="FQXI01000001">
    <property type="protein sequence ID" value="SHG96259.1"/>
    <property type="molecule type" value="Genomic_DNA"/>
</dbReference>
<sequence>MKLEDKITVLKGVGEKREKKFLSIGIETIRDLLLYYPRNYDDQSNFKKLYEAEIGEKATFTVKISSIIEDRRIKRNLSITTFLIEDSSGLGKISFFNMKYVKNQIKLNNIYLVSGKVNKFKGQVQLTNPSFELKSENNKVGNIYPIYSLKKNITNNEIVKLVDQVLNLNLFKENLPPNLIKKYNLMGKNEAIENIHRPKDQKKFIQARNRLVFEELFLFQLTLFSLKNKDVEIKTSPYRLYNDVYKFIDNLSFKLTDGQNRVLEEIFSDMCSETRMNRLLQGDVGSGKTIVAIIAMYLTYLNGYQSAIMVPTEILARQHLESFREILEPYALKVELLVGSTTQKNRDRILTGIYNGEVDILIGTHALIEENVEFKNLGLNITDEQHRFGVRQRQSLNVKEKSAHILVMTATPIPRTLALVLYGDLSISTIDTLPPNRKKIDTIAINETMLDRALNFIKKEINSGRQAYVICPLIEESEHFELDSATEVYENLKENYFYDSNIALLHGRMSNDEKNKVMEDFNLGEINIIVSTTVIEVGVNVPNATVILIYNAERFGLAQLHQLRGRVGRSSHKSYCILYNSSNTKISWDRMKVMTDSTDGFYIANKDLELRGSGDIFGLRQSGVMDLKISELPRDLNILKYAQIEAQNTFKEDKYLESEDNRILKAELENNLKVDTAILN</sequence>
<evidence type="ECO:0000259" key="16">
    <source>
        <dbReference type="PROSITE" id="PS51192"/>
    </source>
</evidence>
<evidence type="ECO:0000256" key="10">
    <source>
        <dbReference type="ARBA" id="ARBA00023204"/>
    </source>
</evidence>
<dbReference type="SMART" id="SM00487">
    <property type="entry name" value="DEXDc"/>
    <property type="match status" value="1"/>
</dbReference>
<dbReference type="STRING" id="1120995.SAMN02745245_00163"/>
<comment type="function">
    <text evidence="15">Plays a critical role in recombination and DNA repair. Helps process Holliday junction intermediates to mature products by catalyzing branch migration. Has replication fork regression activity, unwinds stalled or blocked replication forks to make a HJ that can be resolved. Has a DNA unwinding activity characteristic of a DNA helicase with 3'-5' polarity.</text>
</comment>
<evidence type="ECO:0000256" key="11">
    <source>
        <dbReference type="ARBA" id="ARBA00023235"/>
    </source>
</evidence>
<feature type="domain" description="Helicase ATP-binding" evidence="16">
    <location>
        <begin position="269"/>
        <end position="430"/>
    </location>
</feature>
<evidence type="ECO:0000256" key="8">
    <source>
        <dbReference type="ARBA" id="ARBA00023125"/>
    </source>
</evidence>
<evidence type="ECO:0000256" key="14">
    <source>
        <dbReference type="ARBA" id="ARBA00048988"/>
    </source>
</evidence>
<accession>A0A1M5P4A8</accession>
<dbReference type="SUPFAM" id="SSF52540">
    <property type="entry name" value="P-loop containing nucleoside triphosphate hydrolases"/>
    <property type="match status" value="2"/>
</dbReference>
<dbReference type="InterPro" id="IPR001650">
    <property type="entry name" value="Helicase_C-like"/>
</dbReference>
<dbReference type="GO" id="GO:0006310">
    <property type="term" value="P:DNA recombination"/>
    <property type="evidence" value="ECO:0007669"/>
    <property type="project" value="UniProtKB-UniRule"/>
</dbReference>
<dbReference type="Gene3D" id="2.40.50.140">
    <property type="entry name" value="Nucleic acid-binding proteins"/>
    <property type="match status" value="1"/>
</dbReference>
<keyword evidence="4 15" id="KW-0227">DNA damage</keyword>
<comment type="catalytic activity">
    <reaction evidence="14 15">
        <text>ATP + H2O = ADP + phosphate + H(+)</text>
        <dbReference type="Rhea" id="RHEA:13065"/>
        <dbReference type="ChEBI" id="CHEBI:15377"/>
        <dbReference type="ChEBI" id="CHEBI:15378"/>
        <dbReference type="ChEBI" id="CHEBI:30616"/>
        <dbReference type="ChEBI" id="CHEBI:43474"/>
        <dbReference type="ChEBI" id="CHEBI:456216"/>
        <dbReference type="EC" id="5.6.2.4"/>
    </reaction>
</comment>
<dbReference type="InterPro" id="IPR011545">
    <property type="entry name" value="DEAD/DEAH_box_helicase_dom"/>
</dbReference>
<dbReference type="PANTHER" id="PTHR47964">
    <property type="entry name" value="ATP-DEPENDENT DNA HELICASE HOMOLOG RECG, CHLOROPLASTIC"/>
    <property type="match status" value="1"/>
</dbReference>
<dbReference type="Pfam" id="PF17191">
    <property type="entry name" value="RecG_wedge"/>
    <property type="match status" value="1"/>
</dbReference>
<dbReference type="InterPro" id="IPR045562">
    <property type="entry name" value="RecG_dom3_C"/>
</dbReference>
<dbReference type="NCBIfam" id="TIGR00643">
    <property type="entry name" value="recG"/>
    <property type="match status" value="1"/>
</dbReference>
<dbReference type="GO" id="GO:0006281">
    <property type="term" value="P:DNA repair"/>
    <property type="evidence" value="ECO:0007669"/>
    <property type="project" value="UniProtKB-UniRule"/>
</dbReference>
<gene>
    <name evidence="18" type="ORF">SAMN02745245_00163</name>
</gene>
<dbReference type="InterPro" id="IPR027417">
    <property type="entry name" value="P-loop_NTPase"/>
</dbReference>
<dbReference type="GO" id="GO:0043138">
    <property type="term" value="F:3'-5' DNA helicase activity"/>
    <property type="evidence" value="ECO:0007669"/>
    <property type="project" value="UniProtKB-EC"/>
</dbReference>
<dbReference type="SUPFAM" id="SSF50249">
    <property type="entry name" value="Nucleic acid-binding proteins"/>
    <property type="match status" value="1"/>
</dbReference>